<name>K3WFH4_GLOUD</name>
<feature type="region of interest" description="Disordered" evidence="3">
    <location>
        <begin position="621"/>
        <end position="658"/>
    </location>
</feature>
<keyword evidence="1" id="KW-0433">Leucine-rich repeat</keyword>
<reference evidence="5" key="1">
    <citation type="journal article" date="2010" name="Genome Biol.">
        <title>Genome sequence of the necrotrophic plant pathogen Pythium ultimum reveals original pathogenicity mechanisms and effector repertoire.</title>
        <authorList>
            <person name="Levesque C.A."/>
            <person name="Brouwer H."/>
            <person name="Cano L."/>
            <person name="Hamilton J.P."/>
            <person name="Holt C."/>
            <person name="Huitema E."/>
            <person name="Raffaele S."/>
            <person name="Robideau G.P."/>
            <person name="Thines M."/>
            <person name="Win J."/>
            <person name="Zerillo M.M."/>
            <person name="Beakes G.W."/>
            <person name="Boore J.L."/>
            <person name="Busam D."/>
            <person name="Dumas B."/>
            <person name="Ferriera S."/>
            <person name="Fuerstenberg S.I."/>
            <person name="Gachon C.M."/>
            <person name="Gaulin E."/>
            <person name="Govers F."/>
            <person name="Grenville-Briggs L."/>
            <person name="Horner N."/>
            <person name="Hostetler J."/>
            <person name="Jiang R.H."/>
            <person name="Johnson J."/>
            <person name="Krajaejun T."/>
            <person name="Lin H."/>
            <person name="Meijer H.J."/>
            <person name="Moore B."/>
            <person name="Morris P."/>
            <person name="Phuntmart V."/>
            <person name="Puiu D."/>
            <person name="Shetty J."/>
            <person name="Stajich J.E."/>
            <person name="Tripathy S."/>
            <person name="Wawra S."/>
            <person name="van West P."/>
            <person name="Whitty B.R."/>
            <person name="Coutinho P.M."/>
            <person name="Henrissat B."/>
            <person name="Martin F."/>
            <person name="Thomas P.D."/>
            <person name="Tyler B.M."/>
            <person name="De Vries R.P."/>
            <person name="Kamoun S."/>
            <person name="Yandell M."/>
            <person name="Tisserat N."/>
            <person name="Buell C.R."/>
        </authorList>
    </citation>
    <scope>NUCLEOTIDE SEQUENCE</scope>
    <source>
        <strain evidence="5">DAOM:BR144</strain>
    </source>
</reference>
<reference evidence="4" key="3">
    <citation type="submission" date="2015-02" db="UniProtKB">
        <authorList>
            <consortium name="EnsemblProtists"/>
        </authorList>
    </citation>
    <scope>IDENTIFICATION</scope>
    <source>
        <strain evidence="4">DAOM BR144</strain>
    </source>
</reference>
<dbReference type="InterPro" id="IPR032675">
    <property type="entry name" value="LRR_dom_sf"/>
</dbReference>
<dbReference type="eggNOG" id="KOG0619">
    <property type="taxonomic scope" value="Eukaryota"/>
</dbReference>
<dbReference type="GO" id="GO:0005737">
    <property type="term" value="C:cytoplasm"/>
    <property type="evidence" value="ECO:0007669"/>
    <property type="project" value="TreeGrafter"/>
</dbReference>
<dbReference type="HOGENOM" id="CLU_008322_0_0_1"/>
<dbReference type="InterPro" id="IPR003591">
    <property type="entry name" value="Leu-rich_rpt_typical-subtyp"/>
</dbReference>
<dbReference type="SUPFAM" id="SSF52058">
    <property type="entry name" value="L domain-like"/>
    <property type="match status" value="2"/>
</dbReference>
<dbReference type="SMART" id="SM00364">
    <property type="entry name" value="LRR_BAC"/>
    <property type="match status" value="10"/>
</dbReference>
<dbReference type="InterPro" id="IPR050216">
    <property type="entry name" value="LRR_domain-containing"/>
</dbReference>
<dbReference type="InterPro" id="IPR001611">
    <property type="entry name" value="Leu-rich_rpt"/>
</dbReference>
<feature type="compositionally biased region" description="Acidic residues" evidence="3">
    <location>
        <begin position="1"/>
        <end position="23"/>
    </location>
</feature>
<dbReference type="Pfam" id="PF00560">
    <property type="entry name" value="LRR_1"/>
    <property type="match status" value="1"/>
</dbReference>
<dbReference type="VEuPathDB" id="FungiDB:PYU1_G003705"/>
<dbReference type="PANTHER" id="PTHR48051">
    <property type="match status" value="1"/>
</dbReference>
<dbReference type="STRING" id="431595.K3WFH4"/>
<dbReference type="EMBL" id="GL376638">
    <property type="status" value="NOT_ANNOTATED_CDS"/>
    <property type="molecule type" value="Genomic_DNA"/>
</dbReference>
<evidence type="ECO:0000256" key="3">
    <source>
        <dbReference type="SAM" id="MobiDB-lite"/>
    </source>
</evidence>
<dbReference type="InterPro" id="IPR011990">
    <property type="entry name" value="TPR-like_helical_dom_sf"/>
</dbReference>
<protein>
    <recommendedName>
        <fullName evidence="6">Protein phosphatase 1 regulatory subunit 7</fullName>
    </recommendedName>
</protein>
<reference evidence="5" key="2">
    <citation type="submission" date="2010-04" db="EMBL/GenBank/DDBJ databases">
        <authorList>
            <person name="Buell R."/>
            <person name="Hamilton J."/>
            <person name="Hostetler J."/>
        </authorList>
    </citation>
    <scope>NUCLEOTIDE SEQUENCE [LARGE SCALE GENOMIC DNA]</scope>
    <source>
        <strain evidence="5">DAOM:BR144</strain>
    </source>
</reference>
<keyword evidence="2" id="KW-0677">Repeat</keyword>
<dbReference type="PANTHER" id="PTHR48051:SF1">
    <property type="entry name" value="RAS SUPPRESSOR PROTEIN 1"/>
    <property type="match status" value="1"/>
</dbReference>
<keyword evidence="5" id="KW-1185">Reference proteome</keyword>
<sequence length="899" mass="102428">MDVEQGIDEDDEDEDPGNDDNESGEGRGKDVKSRRKYPRSKAQQRVDAIEDEGKEGTELDFSGLNAWKLSSRIWNLRHLKVLILSKNQLQRIPSGIQDLMHLEELDVSYNHLTRLPSCLQTTTTLTALNASNNRIRTFSPKLWKLRAMRVLNLSHNALQELPYVEGDLKLLRETREWQVGIGLLTSLISLTVSHNNLSSLPKSIEKCSSLQYLNLSHNCIQELNEKLGELESLKQLYLRKNAIATLPNSIGNLAKLEILELAQNRLASVPSSTGNLQNLQQIVLSQNQLKYLPEEFGALSQLNLLTMDENSSFVTCDVLFRRLSGVRTFSANSCSIVRFETVEFLKDAPVQSLVLRQNALSEFPVVFSCSIMKTTLQELVLAHNMLTQFPIEVARYCHQLVHLDVSFNKLRKLPHEIGELRNLEVLYFSQNELQELPNEFTQLSRLQDLKCDHNRLQSLPLTIGHLTKLLHIDVSFNALETLPTSMMELKALVSLYANDNALKQHPSAMQHSSCFCDYSNNPFNDNNKHAITRRALYANAMQLLHEKQFAESEALFTELLRDVDALRHEEQKTQRPELHFARGVCRFMLMKTHRHEIETSSRTVNESERDIHGALLLHARWQHKKQQHEEQQRQLQDREQKSGNQGTEEAAPSETENLSLAEAAEKLKVARDKHQEYAAGTLADFQAAIQHGATELPTAHYMIGLTHMACMEHVDAIASFTEALKLVTPREQTNNAKDNNYTHREHSAKYLLRQPAPAGAVHIFLKRAEAYRLAGQLPAALTDVRHVLVHQPMAIQAVEDAEKKYAHEWEFLQREYFVDQETLFRAFDVAGRSGLARRPEVIDLHCITTTAKEAKIKRTDANQMADAAKLRPAQRFAAEVQRISTELRTKRADERAHIE</sequence>
<dbReference type="EnsemblProtists" id="PYU1_T003715">
    <property type="protein sequence ID" value="PYU1_T003715"/>
    <property type="gene ID" value="PYU1_G003705"/>
</dbReference>
<feature type="compositionally biased region" description="Basic and acidic residues" evidence="3">
    <location>
        <begin position="627"/>
        <end position="641"/>
    </location>
</feature>
<dbReference type="SMART" id="SM00369">
    <property type="entry name" value="LRR_TYP"/>
    <property type="match status" value="12"/>
</dbReference>
<feature type="region of interest" description="Disordered" evidence="3">
    <location>
        <begin position="1"/>
        <end position="54"/>
    </location>
</feature>
<evidence type="ECO:0000256" key="1">
    <source>
        <dbReference type="ARBA" id="ARBA00022614"/>
    </source>
</evidence>
<organism evidence="4 5">
    <name type="scientific">Globisporangium ultimum (strain ATCC 200006 / CBS 805.95 / DAOM BR144)</name>
    <name type="common">Pythium ultimum</name>
    <dbReference type="NCBI Taxonomy" id="431595"/>
    <lineage>
        <taxon>Eukaryota</taxon>
        <taxon>Sar</taxon>
        <taxon>Stramenopiles</taxon>
        <taxon>Oomycota</taxon>
        <taxon>Peronosporomycetes</taxon>
        <taxon>Pythiales</taxon>
        <taxon>Pythiaceae</taxon>
        <taxon>Globisporangium</taxon>
    </lineage>
</organism>
<evidence type="ECO:0000313" key="5">
    <source>
        <dbReference type="Proteomes" id="UP000019132"/>
    </source>
</evidence>
<dbReference type="Gene3D" id="1.25.40.10">
    <property type="entry name" value="Tetratricopeptide repeat domain"/>
    <property type="match status" value="1"/>
</dbReference>
<dbReference type="PROSITE" id="PS51450">
    <property type="entry name" value="LRR"/>
    <property type="match status" value="3"/>
</dbReference>
<evidence type="ECO:0008006" key="6">
    <source>
        <dbReference type="Google" id="ProtNLM"/>
    </source>
</evidence>
<dbReference type="AlphaFoldDB" id="K3WFH4"/>
<proteinExistence type="predicted"/>
<evidence type="ECO:0000256" key="2">
    <source>
        <dbReference type="ARBA" id="ARBA00022737"/>
    </source>
</evidence>
<dbReference type="Gene3D" id="3.80.10.10">
    <property type="entry name" value="Ribonuclease Inhibitor"/>
    <property type="match status" value="2"/>
</dbReference>
<accession>K3WFH4</accession>
<dbReference type="Pfam" id="PF13855">
    <property type="entry name" value="LRR_8"/>
    <property type="match status" value="3"/>
</dbReference>
<dbReference type="Proteomes" id="UP000019132">
    <property type="component" value="Unassembled WGS sequence"/>
</dbReference>
<dbReference type="SMART" id="SM00365">
    <property type="entry name" value="LRR_SD22"/>
    <property type="match status" value="6"/>
</dbReference>
<evidence type="ECO:0000313" key="4">
    <source>
        <dbReference type="EnsemblProtists" id="PYU1_T003715"/>
    </source>
</evidence>
<dbReference type="InParanoid" id="K3WFH4"/>
<dbReference type="OMA" id="TREWQVG"/>
<dbReference type="SUPFAM" id="SSF48452">
    <property type="entry name" value="TPR-like"/>
    <property type="match status" value="1"/>
</dbReference>